<evidence type="ECO:0000256" key="2">
    <source>
        <dbReference type="ARBA" id="ARBA00022723"/>
    </source>
</evidence>
<keyword evidence="5" id="KW-0539">Nucleus</keyword>
<dbReference type="CDD" id="cd00067">
    <property type="entry name" value="GAL4"/>
    <property type="match status" value="1"/>
</dbReference>
<gene>
    <name evidence="8" type="ORF">Agabi119p4_3698</name>
</gene>
<keyword evidence="3" id="KW-0805">Transcription regulation</keyword>
<dbReference type="CDD" id="cd12148">
    <property type="entry name" value="fungal_TF_MHR"/>
    <property type="match status" value="1"/>
</dbReference>
<dbReference type="EMBL" id="JABXXO010000005">
    <property type="protein sequence ID" value="KAF7777626.1"/>
    <property type="molecule type" value="Genomic_DNA"/>
</dbReference>
<evidence type="ECO:0000259" key="7">
    <source>
        <dbReference type="PROSITE" id="PS50048"/>
    </source>
</evidence>
<name>A0A8H7F586_AGABI</name>
<dbReference type="SUPFAM" id="SSF57701">
    <property type="entry name" value="Zn2/Cys6 DNA-binding domain"/>
    <property type="match status" value="1"/>
</dbReference>
<protein>
    <submittedName>
        <fullName evidence="8">Transcriptional regulator family: Fungal Specific TF</fullName>
    </submittedName>
</protein>
<dbReference type="Proteomes" id="UP000629468">
    <property type="component" value="Unassembled WGS sequence"/>
</dbReference>
<dbReference type="PROSITE" id="PS50048">
    <property type="entry name" value="ZN2_CY6_FUNGAL_2"/>
    <property type="match status" value="1"/>
</dbReference>
<organism evidence="8 9">
    <name type="scientific">Agaricus bisporus var. burnettii</name>
    <dbReference type="NCBI Taxonomy" id="192524"/>
    <lineage>
        <taxon>Eukaryota</taxon>
        <taxon>Fungi</taxon>
        <taxon>Dikarya</taxon>
        <taxon>Basidiomycota</taxon>
        <taxon>Agaricomycotina</taxon>
        <taxon>Agaricomycetes</taxon>
        <taxon>Agaricomycetidae</taxon>
        <taxon>Agaricales</taxon>
        <taxon>Agaricineae</taxon>
        <taxon>Agaricaceae</taxon>
        <taxon>Agaricus</taxon>
    </lineage>
</organism>
<comment type="subcellular location">
    <subcellularLocation>
        <location evidence="1">Nucleus</location>
    </subcellularLocation>
</comment>
<dbReference type="Gene3D" id="4.10.240.10">
    <property type="entry name" value="Zn(2)-C6 fungal-type DNA-binding domain"/>
    <property type="match status" value="1"/>
</dbReference>
<dbReference type="InterPro" id="IPR050815">
    <property type="entry name" value="TF_fung"/>
</dbReference>
<reference evidence="8 9" key="1">
    <citation type="journal article" name="Sci. Rep.">
        <title>Telomere-to-telomere assembled and centromere annotated genomes of the two main subspecies of the button mushroom Agaricus bisporus reveal especially polymorphic chromosome ends.</title>
        <authorList>
            <person name="Sonnenberg A.S.M."/>
            <person name="Sedaghat-Telgerd N."/>
            <person name="Lavrijssen B."/>
            <person name="Ohm R.A."/>
            <person name="Hendrickx P.M."/>
            <person name="Scholtmeijer K."/>
            <person name="Baars J.J.P."/>
            <person name="van Peer A."/>
        </authorList>
    </citation>
    <scope>NUCLEOTIDE SEQUENCE [LARGE SCALE GENOMIC DNA]</scope>
    <source>
        <strain evidence="8 9">H119_p4</strain>
    </source>
</reference>
<keyword evidence="4" id="KW-0804">Transcription</keyword>
<evidence type="ECO:0000256" key="3">
    <source>
        <dbReference type="ARBA" id="ARBA00023015"/>
    </source>
</evidence>
<feature type="compositionally biased region" description="Polar residues" evidence="6">
    <location>
        <begin position="99"/>
        <end position="110"/>
    </location>
</feature>
<proteinExistence type="predicted"/>
<dbReference type="PANTHER" id="PTHR47338:SF29">
    <property type="entry name" value="ZN(2)-C6 FUNGAL-TYPE DOMAIN-CONTAINING PROTEIN"/>
    <property type="match status" value="1"/>
</dbReference>
<dbReference type="GO" id="GO:0006351">
    <property type="term" value="P:DNA-templated transcription"/>
    <property type="evidence" value="ECO:0007669"/>
    <property type="project" value="InterPro"/>
</dbReference>
<sequence length="575" mass="65848">MPPYKLDKKSQLQRGSACLSCRRRKIRCDGVRPFCGPCAEHQRPQECFFDDYRKKSRTQLLREKVESLERKVAELEANPQANLHSPFTSESPNIEHANIDNTPSPNTQNWSLSEAPVAESSSSSSVQWTHPIKTPVPNVNISLETQQYLLHIFELHRAQCHFYSNMTRFHLSLLHQLEEQPHPALLHAINLMGCYFSRDPQLRELETDLLKQSLYEISVSLRDCKHLGDVVQASSLLALYCYFNDRFVEGYRHAFVAARLAVALNFHQIPYPDAEYLENYDAYYDRITAFWQVYMVDRAWSGAHGTLAALSEDEYRGRITTPMIWTADPLSMMDPLILPNYLCHFFDIRNVGAPNISTMSVPALKSLASAIYDRTFHPVTGIGGNKKSEIHPSVIIAMQRIQNMLPPFLGRELWLPQAPHIDVELLLVYTMLRVSELKFCEGEEEEEENRVDGDTKFIWAADWLTWSVDQLSEDDYPFLDPLIAGVWNQGAKFLIRKERHMKGLAVDDNITNPSARGMSNNATVFVDQCVDVLLRALRSLSTYTRVAADYLETLEQEYLPLKQTVTLVDNTAFPQ</sequence>
<dbReference type="InterPro" id="IPR036864">
    <property type="entry name" value="Zn2-C6_fun-type_DNA-bd_sf"/>
</dbReference>
<evidence type="ECO:0000256" key="4">
    <source>
        <dbReference type="ARBA" id="ARBA00023163"/>
    </source>
</evidence>
<dbReference type="GO" id="GO:0003677">
    <property type="term" value="F:DNA binding"/>
    <property type="evidence" value="ECO:0007669"/>
    <property type="project" value="InterPro"/>
</dbReference>
<feature type="region of interest" description="Disordered" evidence="6">
    <location>
        <begin position="76"/>
        <end position="116"/>
    </location>
</feature>
<dbReference type="SMART" id="SM00066">
    <property type="entry name" value="GAL4"/>
    <property type="match status" value="1"/>
</dbReference>
<feature type="compositionally biased region" description="Polar residues" evidence="6">
    <location>
        <begin position="79"/>
        <end position="92"/>
    </location>
</feature>
<keyword evidence="2" id="KW-0479">Metal-binding</keyword>
<accession>A0A8H7F586</accession>
<dbReference type="AlphaFoldDB" id="A0A8H7F586"/>
<evidence type="ECO:0000256" key="1">
    <source>
        <dbReference type="ARBA" id="ARBA00004123"/>
    </source>
</evidence>
<dbReference type="InterPro" id="IPR007219">
    <property type="entry name" value="XnlR_reg_dom"/>
</dbReference>
<evidence type="ECO:0000256" key="5">
    <source>
        <dbReference type="ARBA" id="ARBA00023242"/>
    </source>
</evidence>
<dbReference type="InterPro" id="IPR001138">
    <property type="entry name" value="Zn2Cys6_DnaBD"/>
</dbReference>
<dbReference type="GO" id="GO:0005634">
    <property type="term" value="C:nucleus"/>
    <property type="evidence" value="ECO:0007669"/>
    <property type="project" value="UniProtKB-SubCell"/>
</dbReference>
<dbReference type="GO" id="GO:0008270">
    <property type="term" value="F:zinc ion binding"/>
    <property type="evidence" value="ECO:0007669"/>
    <property type="project" value="InterPro"/>
</dbReference>
<evidence type="ECO:0000256" key="6">
    <source>
        <dbReference type="SAM" id="MobiDB-lite"/>
    </source>
</evidence>
<dbReference type="GO" id="GO:0000981">
    <property type="term" value="F:DNA-binding transcription factor activity, RNA polymerase II-specific"/>
    <property type="evidence" value="ECO:0007669"/>
    <property type="project" value="InterPro"/>
</dbReference>
<evidence type="ECO:0000313" key="8">
    <source>
        <dbReference type="EMBL" id="KAF7777626.1"/>
    </source>
</evidence>
<dbReference type="PROSITE" id="PS00463">
    <property type="entry name" value="ZN2_CY6_FUNGAL_1"/>
    <property type="match status" value="1"/>
</dbReference>
<dbReference type="PANTHER" id="PTHR47338">
    <property type="entry name" value="ZN(II)2CYS6 TRANSCRIPTION FACTOR (EUROFUNG)-RELATED"/>
    <property type="match status" value="1"/>
</dbReference>
<feature type="domain" description="Zn(2)-C6 fungal-type" evidence="7">
    <location>
        <begin position="17"/>
        <end position="49"/>
    </location>
</feature>
<dbReference type="Pfam" id="PF00172">
    <property type="entry name" value="Zn_clus"/>
    <property type="match status" value="1"/>
</dbReference>
<comment type="caution">
    <text evidence="8">The sequence shown here is derived from an EMBL/GenBank/DDBJ whole genome shotgun (WGS) entry which is preliminary data.</text>
</comment>
<dbReference type="Pfam" id="PF04082">
    <property type="entry name" value="Fungal_trans"/>
    <property type="match status" value="1"/>
</dbReference>
<evidence type="ECO:0000313" key="9">
    <source>
        <dbReference type="Proteomes" id="UP000629468"/>
    </source>
</evidence>